<accession>A0ABD3QGT0</accession>
<name>A0ABD3QGT0_9STRA</name>
<proteinExistence type="predicted"/>
<feature type="compositionally biased region" description="Polar residues" evidence="2">
    <location>
        <begin position="115"/>
        <end position="126"/>
    </location>
</feature>
<evidence type="ECO:0000313" key="3">
    <source>
        <dbReference type="EMBL" id="KAL3799078.1"/>
    </source>
</evidence>
<feature type="compositionally biased region" description="Polar residues" evidence="2">
    <location>
        <begin position="262"/>
        <end position="279"/>
    </location>
</feature>
<feature type="compositionally biased region" description="Basic and acidic residues" evidence="2">
    <location>
        <begin position="240"/>
        <end position="256"/>
    </location>
</feature>
<feature type="compositionally biased region" description="Polar residues" evidence="2">
    <location>
        <begin position="398"/>
        <end position="443"/>
    </location>
</feature>
<feature type="region of interest" description="Disordered" evidence="2">
    <location>
        <begin position="466"/>
        <end position="495"/>
    </location>
</feature>
<protein>
    <submittedName>
        <fullName evidence="3">Uncharacterized protein</fullName>
    </submittedName>
</protein>
<evidence type="ECO:0000313" key="4">
    <source>
        <dbReference type="Proteomes" id="UP001530400"/>
    </source>
</evidence>
<feature type="compositionally biased region" description="Polar residues" evidence="2">
    <location>
        <begin position="484"/>
        <end position="495"/>
    </location>
</feature>
<feature type="region of interest" description="Disordered" evidence="2">
    <location>
        <begin position="240"/>
        <end position="279"/>
    </location>
</feature>
<evidence type="ECO:0000256" key="2">
    <source>
        <dbReference type="SAM" id="MobiDB-lite"/>
    </source>
</evidence>
<sequence length="495" mass="55223">MNAAPPEQPAQITPELLVDALSGHEDGLLAIAERLMLSYDSGYDAMGEAIIDAFADVQRLFQHVVEAAHMEGAAFESSRSRNEWRERAERVERERGVRILDDLGLGDGGEEEADNTNNSEGLSQGNPPHRHEELIDQDVRDVLLSAIKKSEGLLKANKHEECRALYERTCHSASALLPVDSDHRGRLQLATARAESMSPDRSCAILRYAMDDVLRSGLSLREGRYKDERERRGDCVLRRVDPLMGGKDGDDRELNRKGSRSFEASESGSIGHNSLSNPLDVTTTTVEQSADEALASLVEEMKEILQAPVYATTPLLSVSDKFWMALTEAKKSQNRKMERLEQMLAKIKADFLLAREEWEDQLSQEREKTEAIKRKFNNLKLQSDISVQRKLSEFTQTDRTIDTVSTPNRSQVASSHQGGSTSPYQFTGFDSNLDTKQNNRKNASSSSSVVSMGSEFAQRAKSLVHLMNCQSGDRERELSPRASGESQQRYSTSGR</sequence>
<dbReference type="Proteomes" id="UP001530400">
    <property type="component" value="Unassembled WGS sequence"/>
</dbReference>
<gene>
    <name evidence="3" type="ORF">ACHAWO_007418</name>
</gene>
<comment type="caution">
    <text evidence="3">The sequence shown here is derived from an EMBL/GenBank/DDBJ whole genome shotgun (WGS) entry which is preliminary data.</text>
</comment>
<dbReference type="AlphaFoldDB" id="A0ABD3QGT0"/>
<organism evidence="3 4">
    <name type="scientific">Cyclotella atomus</name>
    <dbReference type="NCBI Taxonomy" id="382360"/>
    <lineage>
        <taxon>Eukaryota</taxon>
        <taxon>Sar</taxon>
        <taxon>Stramenopiles</taxon>
        <taxon>Ochrophyta</taxon>
        <taxon>Bacillariophyta</taxon>
        <taxon>Coscinodiscophyceae</taxon>
        <taxon>Thalassiosirophycidae</taxon>
        <taxon>Stephanodiscales</taxon>
        <taxon>Stephanodiscaceae</taxon>
        <taxon>Cyclotella</taxon>
    </lineage>
</organism>
<evidence type="ECO:0000256" key="1">
    <source>
        <dbReference type="SAM" id="Coils"/>
    </source>
</evidence>
<feature type="region of interest" description="Disordered" evidence="2">
    <location>
        <begin position="101"/>
        <end position="130"/>
    </location>
</feature>
<keyword evidence="4" id="KW-1185">Reference proteome</keyword>
<keyword evidence="1" id="KW-0175">Coiled coil</keyword>
<feature type="region of interest" description="Disordered" evidence="2">
    <location>
        <begin position="398"/>
        <end position="450"/>
    </location>
</feature>
<dbReference type="EMBL" id="JALLPJ020000196">
    <property type="protein sequence ID" value="KAL3799078.1"/>
    <property type="molecule type" value="Genomic_DNA"/>
</dbReference>
<reference evidence="3 4" key="1">
    <citation type="submission" date="2024-10" db="EMBL/GenBank/DDBJ databases">
        <title>Updated reference genomes for cyclostephanoid diatoms.</title>
        <authorList>
            <person name="Roberts W.R."/>
            <person name="Alverson A.J."/>
        </authorList>
    </citation>
    <scope>NUCLEOTIDE SEQUENCE [LARGE SCALE GENOMIC DNA]</scope>
    <source>
        <strain evidence="3 4">AJA010-31</strain>
    </source>
</reference>
<feature type="coiled-coil region" evidence="1">
    <location>
        <begin position="330"/>
        <end position="382"/>
    </location>
</feature>